<reference evidence="3" key="1">
    <citation type="journal article" date="2014" name="PLoS ONE">
        <title>The genome and linkage map of the northern pike (Esox lucius): conserved synteny revealed between the salmonid sister group and the Neoteleostei.</title>
        <authorList>
            <person name="Rondeau E.B."/>
            <person name="Minkley D.R."/>
            <person name="Leong J.S."/>
            <person name="Messmer A.M."/>
            <person name="Jantzen J.R."/>
            <person name="von Schalburg K.R."/>
            <person name="Lemon C."/>
            <person name="Bird N.H."/>
            <person name="Koop B.F."/>
        </authorList>
    </citation>
    <scope>NUCLEOTIDE SEQUENCE</scope>
</reference>
<evidence type="ECO:0000313" key="2">
    <source>
        <dbReference type="Ensembl" id="ENSELUP00000060990.2"/>
    </source>
</evidence>
<proteinExistence type="predicted"/>
<dbReference type="GeneTree" id="ENSGT00390000007371"/>
<reference evidence="2" key="4">
    <citation type="submission" date="2025-09" db="UniProtKB">
        <authorList>
            <consortium name="Ensembl"/>
        </authorList>
    </citation>
    <scope>IDENTIFICATION</scope>
</reference>
<keyword evidence="3" id="KW-1185">Reference proteome</keyword>
<dbReference type="Ensembl" id="ENSELUT00000084513.2">
    <property type="protein sequence ID" value="ENSELUP00000060990.2"/>
    <property type="gene ID" value="ENSELUG00000041144.1"/>
</dbReference>
<accession>A0A6Q2Y4E7</accession>
<evidence type="ECO:0000256" key="1">
    <source>
        <dbReference type="SAM" id="MobiDB-lite"/>
    </source>
</evidence>
<dbReference type="Bgee" id="ENSELUG00000019912">
    <property type="expression patterns" value="Expressed in ovary and 14 other cell types or tissues"/>
</dbReference>
<sequence length="131" mass="14847">MFNSTPLSLVSRRSGTRPQYVPTQICSCTSVSKLVMAESDEINIMINYNGGFEKIDRKNSRYPYCIVWTPIPILTRITWPSENQQSTGSLMLIKCVEVVQRPGTKQFTRPQRSTNADRTTSAVITATPTWR</sequence>
<organism evidence="2 3">
    <name type="scientific">Esox lucius</name>
    <name type="common">Northern pike</name>
    <dbReference type="NCBI Taxonomy" id="8010"/>
    <lineage>
        <taxon>Eukaryota</taxon>
        <taxon>Metazoa</taxon>
        <taxon>Chordata</taxon>
        <taxon>Craniata</taxon>
        <taxon>Vertebrata</taxon>
        <taxon>Euteleostomi</taxon>
        <taxon>Actinopterygii</taxon>
        <taxon>Neopterygii</taxon>
        <taxon>Teleostei</taxon>
        <taxon>Protacanthopterygii</taxon>
        <taxon>Esociformes</taxon>
        <taxon>Esocidae</taxon>
        <taxon>Esox</taxon>
    </lineage>
</organism>
<dbReference type="Proteomes" id="UP000265140">
    <property type="component" value="Chromosome 20"/>
</dbReference>
<dbReference type="OrthoDB" id="267284at2759"/>
<dbReference type="AlphaFoldDB" id="A0A6Q2Y4E7"/>
<protein>
    <submittedName>
        <fullName evidence="2">Transmembrane protein 222a</fullName>
    </submittedName>
</protein>
<evidence type="ECO:0000313" key="3">
    <source>
        <dbReference type="Proteomes" id="UP000265140"/>
    </source>
</evidence>
<reference evidence="2" key="3">
    <citation type="submission" date="2025-08" db="UniProtKB">
        <authorList>
            <consortium name="Ensembl"/>
        </authorList>
    </citation>
    <scope>IDENTIFICATION</scope>
</reference>
<feature type="region of interest" description="Disordered" evidence="1">
    <location>
        <begin position="105"/>
        <end position="131"/>
    </location>
</feature>
<name>A0A6Q2Y4E7_ESOLU</name>
<reference evidence="2" key="2">
    <citation type="submission" date="2020-02" db="EMBL/GenBank/DDBJ databases">
        <title>Esox lucius (northern pike) genome, fEsoLuc1, primary haplotype.</title>
        <authorList>
            <person name="Myers G."/>
            <person name="Karagic N."/>
            <person name="Meyer A."/>
            <person name="Pippel M."/>
            <person name="Reichard M."/>
            <person name="Winkler S."/>
            <person name="Tracey A."/>
            <person name="Sims Y."/>
            <person name="Howe K."/>
            <person name="Rhie A."/>
            <person name="Formenti G."/>
            <person name="Durbin R."/>
            <person name="Fedrigo O."/>
            <person name="Jarvis E.D."/>
        </authorList>
    </citation>
    <scope>NUCLEOTIDE SEQUENCE [LARGE SCALE GENOMIC DNA]</scope>
</reference>